<accession>A0AAJ3HU41</accession>
<sequence>MIFHWIYSDGDHKLEYLFSKYSENRTNGLFILHMVIV</sequence>
<evidence type="ECO:0000313" key="2">
    <source>
        <dbReference type="Proteomes" id="UP000078250"/>
    </source>
</evidence>
<evidence type="ECO:0000313" key="1">
    <source>
        <dbReference type="EMBL" id="OAT48513.1"/>
    </source>
</evidence>
<gene>
    <name evidence="1" type="ORF">M997_0975</name>
</gene>
<dbReference type="AlphaFoldDB" id="A0AAJ3HU41"/>
<protein>
    <submittedName>
        <fullName evidence="1">Uncharacterized protein</fullName>
    </submittedName>
</protein>
<proteinExistence type="predicted"/>
<dbReference type="Proteomes" id="UP000078250">
    <property type="component" value="Unassembled WGS sequence"/>
</dbReference>
<comment type="caution">
    <text evidence="1">The sequence shown here is derived from an EMBL/GenBank/DDBJ whole genome shotgun (WGS) entry which is preliminary data.</text>
</comment>
<dbReference type="EMBL" id="LXEV01000016">
    <property type="protein sequence ID" value="OAT48513.1"/>
    <property type="molecule type" value="Genomic_DNA"/>
</dbReference>
<keyword evidence="2" id="KW-1185">Reference proteome</keyword>
<name>A0AAJ3HU41_PROHU</name>
<organism evidence="1 2">
    <name type="scientific">Proteus hauseri ATCC 700826</name>
    <dbReference type="NCBI Taxonomy" id="1354271"/>
    <lineage>
        <taxon>Bacteria</taxon>
        <taxon>Pseudomonadati</taxon>
        <taxon>Pseudomonadota</taxon>
        <taxon>Gammaproteobacteria</taxon>
        <taxon>Enterobacterales</taxon>
        <taxon>Morganellaceae</taxon>
        <taxon>Proteus</taxon>
    </lineage>
</organism>
<reference evidence="1 2" key="1">
    <citation type="submission" date="2016-04" db="EMBL/GenBank/DDBJ databases">
        <title>ATOL: Assembling a taxonomically balanced genome-scale reconstruction of the evolutionary history of the Enterobacteriaceae.</title>
        <authorList>
            <person name="Plunkett G.III."/>
            <person name="Neeno-Eckwall E.C."/>
            <person name="Glasner J.D."/>
            <person name="Perna N.T."/>
        </authorList>
    </citation>
    <scope>NUCLEOTIDE SEQUENCE [LARGE SCALE GENOMIC DNA]</scope>
    <source>
        <strain evidence="1 2">ATCC 700826</strain>
    </source>
</reference>